<dbReference type="EMBL" id="NWUJ01000010">
    <property type="protein sequence ID" value="PFH32905.1"/>
    <property type="molecule type" value="Genomic_DNA"/>
</dbReference>
<feature type="region of interest" description="Disordered" evidence="1">
    <location>
        <begin position="388"/>
        <end position="416"/>
    </location>
</feature>
<protein>
    <submittedName>
        <fullName evidence="2">Uncharacterized protein</fullName>
    </submittedName>
</protein>
<evidence type="ECO:0000313" key="3">
    <source>
        <dbReference type="Proteomes" id="UP000224006"/>
    </source>
</evidence>
<feature type="region of interest" description="Disordered" evidence="1">
    <location>
        <begin position="296"/>
        <end position="316"/>
    </location>
</feature>
<dbReference type="GeneID" id="40306579"/>
<organism evidence="2 3">
    <name type="scientific">Besnoitia besnoiti</name>
    <name type="common">Apicomplexan protozoan</name>
    <dbReference type="NCBI Taxonomy" id="94643"/>
    <lineage>
        <taxon>Eukaryota</taxon>
        <taxon>Sar</taxon>
        <taxon>Alveolata</taxon>
        <taxon>Apicomplexa</taxon>
        <taxon>Conoidasida</taxon>
        <taxon>Coccidia</taxon>
        <taxon>Eucoccidiorida</taxon>
        <taxon>Eimeriorina</taxon>
        <taxon>Sarcocystidae</taxon>
        <taxon>Besnoitia</taxon>
    </lineage>
</organism>
<proteinExistence type="predicted"/>
<comment type="caution">
    <text evidence="2">The sequence shown here is derived from an EMBL/GenBank/DDBJ whole genome shotgun (WGS) entry which is preliminary data.</text>
</comment>
<dbReference type="VEuPathDB" id="ToxoDB:BESB_015180"/>
<dbReference type="AlphaFoldDB" id="A0A2A9M4L1"/>
<gene>
    <name evidence="2" type="ORF">BESB_015180</name>
</gene>
<name>A0A2A9M4L1_BESBE</name>
<dbReference type="RefSeq" id="XP_029216914.1">
    <property type="nucleotide sequence ID" value="XM_029360247.1"/>
</dbReference>
<evidence type="ECO:0000256" key="1">
    <source>
        <dbReference type="SAM" id="MobiDB-lite"/>
    </source>
</evidence>
<dbReference type="OrthoDB" id="333714at2759"/>
<sequence>MLIRRPDLDGICLSRLFLGAAESRLGAAAVCTAEEAAGGVHRREGLQFAQDRRQEPRHGGESSVATVGGRKVAEQEVRCFSVCSLSEQFGFFPGLERKSTSSLLPDLLARICLRFAPLFSSLLFFLGCLPPGPSGLFSPLFPRVSRPVRRSSFRCFASSATPPAARAESSSGGELAELLRTAQELSFSRPSPFLASSSTFASPSSFRGSLRSASAWRSASSAPTSLSPPFNARLSPPASASAACSHAATWDEVLFQAHGNLARLSTAELLVLLDAMARFGPACLLSCARSRRRRREANAAPSPAGEGPVGREPSAALSRSQGVRAFTLEQQGFSVDFLEAVQAQAIGKVDELSLEEIAAFSNSFQLLQTGHERFLAAARQRLLAEQTVEEKEAETAEPTLAGGGLGNASSDGDSQAEAASEPWRLLRLWHAAGALGLAAPALAVAAVECFAGAAGAQRRVACSTEDLVFLVRGCAMHLARQSLLLPVSGGAADTPAASRPSLSCLGASASSLASAAAAGEGRREENATERSEEAAFDWNVGGLLLDALAQVEERVSSLDARYVILLFEALALVSYAPGSLVDKVLRTCALPRVPYMRPDEILGLLQTVAALDVQFDDLLQALGERVSQTLPQFELPAMIQLALHFSALDFPPNLLLSEVGARLDEALATCDEETLRQLQTLFERYGLPPERIVAHLDGQLAG</sequence>
<evidence type="ECO:0000313" key="2">
    <source>
        <dbReference type="EMBL" id="PFH32905.1"/>
    </source>
</evidence>
<dbReference type="Proteomes" id="UP000224006">
    <property type="component" value="Chromosome IX"/>
</dbReference>
<dbReference type="KEGG" id="bbes:BESB_015180"/>
<reference evidence="2 3" key="1">
    <citation type="submission" date="2017-09" db="EMBL/GenBank/DDBJ databases">
        <title>Genome sequencing of Besnoitia besnoiti strain Bb-Ger1.</title>
        <authorList>
            <person name="Schares G."/>
            <person name="Venepally P."/>
            <person name="Lorenzi H.A."/>
        </authorList>
    </citation>
    <scope>NUCLEOTIDE SEQUENCE [LARGE SCALE GENOMIC DNA]</scope>
    <source>
        <strain evidence="2 3">Bb-Ger1</strain>
    </source>
</reference>
<accession>A0A2A9M4L1</accession>
<keyword evidence="3" id="KW-1185">Reference proteome</keyword>